<gene>
    <name evidence="1" type="ORF">BU26DRAFT_522306</name>
</gene>
<keyword evidence="2" id="KW-1185">Reference proteome</keyword>
<dbReference type="OrthoDB" id="3706093at2759"/>
<evidence type="ECO:0000313" key="2">
    <source>
        <dbReference type="Proteomes" id="UP000800094"/>
    </source>
</evidence>
<dbReference type="Proteomes" id="UP000800094">
    <property type="component" value="Unassembled WGS sequence"/>
</dbReference>
<accession>A0A6A6I4H5</accession>
<dbReference type="EMBL" id="ML987201">
    <property type="protein sequence ID" value="KAF2245207.1"/>
    <property type="molecule type" value="Genomic_DNA"/>
</dbReference>
<name>A0A6A6I4H5_9PLEO</name>
<evidence type="ECO:0000313" key="1">
    <source>
        <dbReference type="EMBL" id="KAF2245207.1"/>
    </source>
</evidence>
<dbReference type="SUPFAM" id="SSF50800">
    <property type="entry name" value="PK beta-barrel domain-like"/>
    <property type="match status" value="1"/>
</dbReference>
<dbReference type="AlphaFoldDB" id="A0A6A6I4H5"/>
<dbReference type="RefSeq" id="XP_033680211.1">
    <property type="nucleotide sequence ID" value="XM_033829757.1"/>
</dbReference>
<dbReference type="GeneID" id="54583087"/>
<protein>
    <submittedName>
        <fullName evidence="1">Uncharacterized protein</fullName>
    </submittedName>
</protein>
<reference evidence="1" key="1">
    <citation type="journal article" date="2020" name="Stud. Mycol.">
        <title>101 Dothideomycetes genomes: a test case for predicting lifestyles and emergence of pathogens.</title>
        <authorList>
            <person name="Haridas S."/>
            <person name="Albert R."/>
            <person name="Binder M."/>
            <person name="Bloem J."/>
            <person name="Labutti K."/>
            <person name="Salamov A."/>
            <person name="Andreopoulos B."/>
            <person name="Baker S."/>
            <person name="Barry K."/>
            <person name="Bills G."/>
            <person name="Bluhm B."/>
            <person name="Cannon C."/>
            <person name="Castanera R."/>
            <person name="Culley D."/>
            <person name="Daum C."/>
            <person name="Ezra D."/>
            <person name="Gonzalez J."/>
            <person name="Henrissat B."/>
            <person name="Kuo A."/>
            <person name="Liang C."/>
            <person name="Lipzen A."/>
            <person name="Lutzoni F."/>
            <person name="Magnuson J."/>
            <person name="Mondo S."/>
            <person name="Nolan M."/>
            <person name="Ohm R."/>
            <person name="Pangilinan J."/>
            <person name="Park H.-J."/>
            <person name="Ramirez L."/>
            <person name="Alfaro M."/>
            <person name="Sun H."/>
            <person name="Tritt A."/>
            <person name="Yoshinaga Y."/>
            <person name="Zwiers L.-H."/>
            <person name="Turgeon B."/>
            <person name="Goodwin S."/>
            <person name="Spatafora J."/>
            <person name="Crous P."/>
            <person name="Grigoriev I."/>
        </authorList>
    </citation>
    <scope>NUCLEOTIDE SEQUENCE</scope>
    <source>
        <strain evidence="1">CBS 122368</strain>
    </source>
</reference>
<sequence length="85" mass="9685">MAFEEKPLSTTIDWENVEKNRVRMIYGQGQAVYWRGCNVTVYEKDSEGNDQTRMLVSMPNGEGLIQPGDKLYVTHGQVTEKVTES</sequence>
<proteinExistence type="predicted"/>
<organism evidence="1 2">
    <name type="scientific">Trematosphaeria pertusa</name>
    <dbReference type="NCBI Taxonomy" id="390896"/>
    <lineage>
        <taxon>Eukaryota</taxon>
        <taxon>Fungi</taxon>
        <taxon>Dikarya</taxon>
        <taxon>Ascomycota</taxon>
        <taxon>Pezizomycotina</taxon>
        <taxon>Dothideomycetes</taxon>
        <taxon>Pleosporomycetidae</taxon>
        <taxon>Pleosporales</taxon>
        <taxon>Massarineae</taxon>
        <taxon>Trematosphaeriaceae</taxon>
        <taxon>Trematosphaeria</taxon>
    </lineage>
</organism>
<dbReference type="InterPro" id="IPR011037">
    <property type="entry name" value="Pyrv_Knase-like_insert_dom_sf"/>
</dbReference>